<evidence type="ECO:0000256" key="6">
    <source>
        <dbReference type="PIRSR" id="PIRSR000097-3"/>
    </source>
</evidence>
<keyword evidence="2" id="KW-0521">NADP</keyword>
<keyword evidence="9" id="KW-1185">Reference proteome</keyword>
<dbReference type="PIRSF" id="PIRSF000097">
    <property type="entry name" value="AKR"/>
    <property type="match status" value="1"/>
</dbReference>
<dbReference type="STRING" id="574651.SAMN04487968_102203"/>
<feature type="active site" description="Proton donor" evidence="4">
    <location>
        <position position="50"/>
    </location>
</feature>
<dbReference type="InterPro" id="IPR036812">
    <property type="entry name" value="NAD(P)_OxRdtase_dom_sf"/>
</dbReference>
<feature type="binding site" evidence="5">
    <location>
        <position position="108"/>
    </location>
    <ligand>
        <name>substrate</name>
    </ligand>
</feature>
<dbReference type="InterPro" id="IPR018170">
    <property type="entry name" value="Aldo/ket_reductase_CS"/>
</dbReference>
<dbReference type="RefSeq" id="WP_091120424.1">
    <property type="nucleotide sequence ID" value="NZ_FOLB01000002.1"/>
</dbReference>
<dbReference type="Proteomes" id="UP000198832">
    <property type="component" value="Unassembled WGS sequence"/>
</dbReference>
<proteinExistence type="inferred from homology"/>
<evidence type="ECO:0000256" key="1">
    <source>
        <dbReference type="ARBA" id="ARBA00007905"/>
    </source>
</evidence>
<evidence type="ECO:0000256" key="4">
    <source>
        <dbReference type="PIRSR" id="PIRSR000097-1"/>
    </source>
</evidence>
<keyword evidence="3" id="KW-0560">Oxidoreductase</keyword>
<dbReference type="PROSITE" id="PS00798">
    <property type="entry name" value="ALDOKETO_REDUCTASE_1"/>
    <property type="match status" value="1"/>
</dbReference>
<reference evidence="8 9" key="1">
    <citation type="submission" date="2016-10" db="EMBL/GenBank/DDBJ databases">
        <authorList>
            <person name="de Groot N.N."/>
        </authorList>
    </citation>
    <scope>NUCLEOTIDE SEQUENCE [LARGE SCALE GENOMIC DNA]</scope>
    <source>
        <strain evidence="8 9">CGMCC 1.7056</strain>
    </source>
</reference>
<accession>A0A1I1EXS0</accession>
<evidence type="ECO:0000256" key="5">
    <source>
        <dbReference type="PIRSR" id="PIRSR000097-2"/>
    </source>
</evidence>
<dbReference type="SUPFAM" id="SSF51430">
    <property type="entry name" value="NAD(P)-linked oxidoreductase"/>
    <property type="match status" value="1"/>
</dbReference>
<feature type="domain" description="NADP-dependent oxidoreductase" evidence="7">
    <location>
        <begin position="17"/>
        <end position="263"/>
    </location>
</feature>
<dbReference type="InterPro" id="IPR020471">
    <property type="entry name" value="AKR"/>
</dbReference>
<name>A0A1I1EXS0_9ACTN</name>
<dbReference type="PANTHER" id="PTHR43827:SF3">
    <property type="entry name" value="NADP-DEPENDENT OXIDOREDUCTASE DOMAIN-CONTAINING PROTEIN"/>
    <property type="match status" value="1"/>
</dbReference>
<comment type="similarity">
    <text evidence="1">Belongs to the aldo/keto reductase family.</text>
</comment>
<organism evidence="8 9">
    <name type="scientific">Nocardioides terrae</name>
    <dbReference type="NCBI Taxonomy" id="574651"/>
    <lineage>
        <taxon>Bacteria</taxon>
        <taxon>Bacillati</taxon>
        <taxon>Actinomycetota</taxon>
        <taxon>Actinomycetes</taxon>
        <taxon>Propionibacteriales</taxon>
        <taxon>Nocardioidaceae</taxon>
        <taxon>Nocardioides</taxon>
    </lineage>
</organism>
<dbReference type="GO" id="GO:0016616">
    <property type="term" value="F:oxidoreductase activity, acting on the CH-OH group of donors, NAD or NADP as acceptor"/>
    <property type="evidence" value="ECO:0007669"/>
    <property type="project" value="UniProtKB-ARBA"/>
</dbReference>
<gene>
    <name evidence="8" type="ORF">SAMN04487968_102203</name>
</gene>
<dbReference type="PANTHER" id="PTHR43827">
    <property type="entry name" value="2,5-DIKETO-D-GLUCONIC ACID REDUCTASE"/>
    <property type="match status" value="1"/>
</dbReference>
<evidence type="ECO:0000313" key="9">
    <source>
        <dbReference type="Proteomes" id="UP000198832"/>
    </source>
</evidence>
<sequence>MTVPSLPLNDSTTIPQFGLGVWQVPAEDTERVVSDALEIGYRHIDTAQMYGNEAGVGAAIKASGLNRDDLYVTTKLNNGFHRPDDAKRSLPESLERLELDKVDLFLIHWPLPTRYDGDFVSTWQALIDLQAEGLTTSIGVSNFQPAHLDRIVAETGVVPVVNQIEVHPYFGNEEARAASQRHGALVQAWSPLGQGGGELTDPVITGIADEVGATPAQVILRWHLERGDIVFPRSVRRQRLQENFEAIGLSLTADQVAAISALDKGEAGRAGTNPDVMDWIPGA</sequence>
<evidence type="ECO:0000256" key="2">
    <source>
        <dbReference type="ARBA" id="ARBA00022857"/>
    </source>
</evidence>
<dbReference type="OrthoDB" id="9804790at2"/>
<dbReference type="FunFam" id="3.20.20.100:FF:000002">
    <property type="entry name" value="2,5-diketo-D-gluconic acid reductase A"/>
    <property type="match status" value="1"/>
</dbReference>
<evidence type="ECO:0000259" key="7">
    <source>
        <dbReference type="Pfam" id="PF00248"/>
    </source>
</evidence>
<dbReference type="Gene3D" id="3.20.20.100">
    <property type="entry name" value="NADP-dependent oxidoreductase domain"/>
    <property type="match status" value="1"/>
</dbReference>
<dbReference type="EMBL" id="FOLB01000002">
    <property type="protein sequence ID" value="SFB89740.1"/>
    <property type="molecule type" value="Genomic_DNA"/>
</dbReference>
<dbReference type="PRINTS" id="PR00069">
    <property type="entry name" value="ALDKETRDTASE"/>
</dbReference>
<dbReference type="Pfam" id="PF00248">
    <property type="entry name" value="Aldo_ket_red"/>
    <property type="match status" value="1"/>
</dbReference>
<evidence type="ECO:0000313" key="8">
    <source>
        <dbReference type="EMBL" id="SFB89740.1"/>
    </source>
</evidence>
<evidence type="ECO:0000256" key="3">
    <source>
        <dbReference type="ARBA" id="ARBA00023002"/>
    </source>
</evidence>
<dbReference type="InterPro" id="IPR023210">
    <property type="entry name" value="NADP_OxRdtase_dom"/>
</dbReference>
<protein>
    <submittedName>
        <fullName evidence="8">2,5-diketo-D-gluconate reductase A</fullName>
    </submittedName>
</protein>
<feature type="site" description="Lowers pKa of active site Tyr" evidence="6">
    <location>
        <position position="75"/>
    </location>
</feature>
<dbReference type="AlphaFoldDB" id="A0A1I1EXS0"/>